<evidence type="ECO:0000256" key="7">
    <source>
        <dbReference type="ARBA" id="ARBA00023136"/>
    </source>
</evidence>
<dbReference type="EMBL" id="JBHSPA010000031">
    <property type="protein sequence ID" value="MFC5827916.1"/>
    <property type="molecule type" value="Genomic_DNA"/>
</dbReference>
<evidence type="ECO:0000313" key="12">
    <source>
        <dbReference type="Proteomes" id="UP001596058"/>
    </source>
</evidence>
<dbReference type="Pfam" id="PF04138">
    <property type="entry name" value="GtrA_DPMS_TM"/>
    <property type="match status" value="1"/>
</dbReference>
<feature type="transmembrane region" description="Helical" evidence="9">
    <location>
        <begin position="129"/>
        <end position="162"/>
    </location>
</feature>
<dbReference type="PANTHER" id="PTHR38459">
    <property type="entry name" value="PROPHAGE BACTOPRENOL-LINKED GLUCOSE TRANSLOCASE HOMOLOG"/>
    <property type="match status" value="1"/>
</dbReference>
<evidence type="ECO:0000259" key="10">
    <source>
        <dbReference type="Pfam" id="PF04138"/>
    </source>
</evidence>
<feature type="transmembrane region" description="Helical" evidence="9">
    <location>
        <begin position="263"/>
        <end position="283"/>
    </location>
</feature>
<feature type="transmembrane region" description="Helical" evidence="9">
    <location>
        <begin position="174"/>
        <end position="196"/>
    </location>
</feature>
<comment type="similarity">
    <text evidence="8">Belongs to the glycosyltransferase 87 family.</text>
</comment>
<dbReference type="InterPro" id="IPR018584">
    <property type="entry name" value="GT87"/>
</dbReference>
<protein>
    <submittedName>
        <fullName evidence="11">Glycosyltransferase 87 family protein</fullName>
    </submittedName>
</protein>
<comment type="similarity">
    <text evidence="2">Belongs to the GtrA family.</text>
</comment>
<evidence type="ECO:0000256" key="6">
    <source>
        <dbReference type="ARBA" id="ARBA00022989"/>
    </source>
</evidence>
<accession>A0ABW1CSW2</accession>
<keyword evidence="5 9" id="KW-0812">Transmembrane</keyword>
<comment type="subcellular location">
    <subcellularLocation>
        <location evidence="1">Cell membrane</location>
        <topology evidence="1">Multi-pass membrane protein</topology>
    </subcellularLocation>
</comment>
<feature type="transmembrane region" description="Helical" evidence="9">
    <location>
        <begin position="441"/>
        <end position="459"/>
    </location>
</feature>
<keyword evidence="7 9" id="KW-0472">Membrane</keyword>
<keyword evidence="4" id="KW-0808">Transferase</keyword>
<dbReference type="Proteomes" id="UP001596058">
    <property type="component" value="Unassembled WGS sequence"/>
</dbReference>
<organism evidence="11 12">
    <name type="scientific">Nonomuraea insulae</name>
    <dbReference type="NCBI Taxonomy" id="1616787"/>
    <lineage>
        <taxon>Bacteria</taxon>
        <taxon>Bacillati</taxon>
        <taxon>Actinomycetota</taxon>
        <taxon>Actinomycetes</taxon>
        <taxon>Streptosporangiales</taxon>
        <taxon>Streptosporangiaceae</taxon>
        <taxon>Nonomuraea</taxon>
    </lineage>
</organism>
<feature type="transmembrane region" description="Helical" evidence="9">
    <location>
        <begin position="12"/>
        <end position="36"/>
    </location>
</feature>
<feature type="transmembrane region" description="Helical" evidence="9">
    <location>
        <begin position="336"/>
        <end position="355"/>
    </location>
</feature>
<comment type="caution">
    <text evidence="11">The sequence shown here is derived from an EMBL/GenBank/DDBJ whole genome shotgun (WGS) entry which is preliminary data.</text>
</comment>
<evidence type="ECO:0000256" key="4">
    <source>
        <dbReference type="ARBA" id="ARBA00022679"/>
    </source>
</evidence>
<keyword evidence="6 9" id="KW-1133">Transmembrane helix</keyword>
<dbReference type="InterPro" id="IPR007267">
    <property type="entry name" value="GtrA_DPMS_TM"/>
</dbReference>
<name>A0ABW1CSW2_9ACTN</name>
<reference evidence="12" key="1">
    <citation type="journal article" date="2019" name="Int. J. Syst. Evol. Microbiol.">
        <title>The Global Catalogue of Microorganisms (GCM) 10K type strain sequencing project: providing services to taxonomists for standard genome sequencing and annotation.</title>
        <authorList>
            <consortium name="The Broad Institute Genomics Platform"/>
            <consortium name="The Broad Institute Genome Sequencing Center for Infectious Disease"/>
            <person name="Wu L."/>
            <person name="Ma J."/>
        </authorList>
    </citation>
    <scope>NUCLEOTIDE SEQUENCE [LARGE SCALE GENOMIC DNA]</scope>
    <source>
        <strain evidence="12">CCUG 53903</strain>
    </source>
</reference>
<evidence type="ECO:0000256" key="8">
    <source>
        <dbReference type="ARBA" id="ARBA00024033"/>
    </source>
</evidence>
<feature type="transmembrane region" description="Helical" evidence="9">
    <location>
        <begin position="410"/>
        <end position="435"/>
    </location>
</feature>
<evidence type="ECO:0000256" key="9">
    <source>
        <dbReference type="SAM" id="Phobius"/>
    </source>
</evidence>
<keyword evidence="3" id="KW-1003">Cell membrane</keyword>
<evidence type="ECO:0000256" key="1">
    <source>
        <dbReference type="ARBA" id="ARBA00004651"/>
    </source>
</evidence>
<feature type="transmembrane region" description="Helical" evidence="9">
    <location>
        <begin position="480"/>
        <end position="502"/>
    </location>
</feature>
<feature type="transmembrane region" description="Helical" evidence="9">
    <location>
        <begin position="367"/>
        <end position="389"/>
    </location>
</feature>
<evidence type="ECO:0000256" key="2">
    <source>
        <dbReference type="ARBA" id="ARBA00009399"/>
    </source>
</evidence>
<feature type="transmembrane region" description="Helical" evidence="9">
    <location>
        <begin position="508"/>
        <end position="528"/>
    </location>
</feature>
<keyword evidence="12" id="KW-1185">Reference proteome</keyword>
<gene>
    <name evidence="11" type="ORF">ACFPZ3_28980</name>
</gene>
<feature type="transmembrane region" description="Helical" evidence="9">
    <location>
        <begin position="203"/>
        <end position="223"/>
    </location>
</feature>
<evidence type="ECO:0000313" key="11">
    <source>
        <dbReference type="EMBL" id="MFC5827916.1"/>
    </source>
</evidence>
<evidence type="ECO:0000256" key="3">
    <source>
        <dbReference type="ARBA" id="ARBA00022475"/>
    </source>
</evidence>
<feature type="transmembrane region" description="Helical" evidence="9">
    <location>
        <begin position="94"/>
        <end position="117"/>
    </location>
</feature>
<dbReference type="InterPro" id="IPR051401">
    <property type="entry name" value="GtrA_CellWall_Glycosyl"/>
</dbReference>
<dbReference type="RefSeq" id="WP_379517416.1">
    <property type="nucleotide sequence ID" value="NZ_JBHSPA010000031.1"/>
</dbReference>
<feature type="domain" description="GtrA/DPMS transmembrane" evidence="10">
    <location>
        <begin position="413"/>
        <end position="535"/>
    </location>
</feature>
<proteinExistence type="inferred from homology"/>
<sequence>MSERAHRLMRAGLVALTAGAIVAVLWTLLGGVPWWLGDLRVYDFGGELARSGQSLYGAPLVAEQATADQLEIKLWFTYPPFAALLFAPLSFLPVSAFGVFMHLATVLSLMALVWLVHRAARPERRHLRLVLAVTPALLLLNPVAETLMLGQVSVLLAVIVLADLIRPEGAAWRGVGVGLAAGIKIVPAVFIVHLFLTGQRRSAITATVTFAGTVLAGALLFPADTWRYWTGLLWDVARVGEVHVTFNQSLHGVVARLLHAPDAGITGMVLSAVVLAAGLWVAARLHRRGHTVEGLLAVGITAPMVTPIGWHHHWSWIVPVLVLLYTLARRARSARMWAFTAFITLLYAGGLFYLASPYPVLYPESVAGHLLASVFVIGGLTLLLAGAIRSRRATEPSGVRRRVSQLAHEVTAFGAVGAVAYVIDVGGTNLLWVLLGEDQGHLTAKVIAVAVATTLAYFGNRHWTFRDRERGGLAREYVRFALLNGVAAGISLLCLGFTVYVLQLDDLLAKNVAANVVGVALGAAFRFWSYKRWVFPARLAEVELAR</sequence>
<dbReference type="Pfam" id="PF09594">
    <property type="entry name" value="GT87"/>
    <property type="match status" value="1"/>
</dbReference>
<dbReference type="PANTHER" id="PTHR38459:SF1">
    <property type="entry name" value="PROPHAGE BACTOPRENOL-LINKED GLUCOSE TRANSLOCASE HOMOLOG"/>
    <property type="match status" value="1"/>
</dbReference>
<evidence type="ECO:0000256" key="5">
    <source>
        <dbReference type="ARBA" id="ARBA00022692"/>
    </source>
</evidence>